<dbReference type="EMBL" id="JBHTLH010000005">
    <property type="protein sequence ID" value="MFD1124078.1"/>
    <property type="molecule type" value="Genomic_DNA"/>
</dbReference>
<name>A0ABW3PIM9_9LACO</name>
<gene>
    <name evidence="2" type="ORF">ACFQ22_01705</name>
</gene>
<comment type="caution">
    <text evidence="2">The sequence shown here is derived from an EMBL/GenBank/DDBJ whole genome shotgun (WGS) entry which is preliminary data.</text>
</comment>
<keyword evidence="3" id="KW-1185">Reference proteome</keyword>
<proteinExistence type="predicted"/>
<protein>
    <submittedName>
        <fullName evidence="2">S8 family peptidase</fullName>
    </submittedName>
</protein>
<dbReference type="Pfam" id="PF00082">
    <property type="entry name" value="Peptidase_S8"/>
    <property type="match status" value="1"/>
</dbReference>
<evidence type="ECO:0000313" key="3">
    <source>
        <dbReference type="Proteomes" id="UP001597156"/>
    </source>
</evidence>
<dbReference type="Gene3D" id="3.40.50.200">
    <property type="entry name" value="Peptidase S8/S53 domain"/>
    <property type="match status" value="1"/>
</dbReference>
<accession>A0ABW3PIM9</accession>
<dbReference type="InterPro" id="IPR036852">
    <property type="entry name" value="Peptidase_S8/S53_dom_sf"/>
</dbReference>
<dbReference type="Proteomes" id="UP001597156">
    <property type="component" value="Unassembled WGS sequence"/>
</dbReference>
<dbReference type="SUPFAM" id="SSF52743">
    <property type="entry name" value="Subtilisin-like"/>
    <property type="match status" value="1"/>
</dbReference>
<dbReference type="RefSeq" id="WP_121977692.1">
    <property type="nucleotide sequence ID" value="NZ_JBHTLH010000005.1"/>
</dbReference>
<evidence type="ECO:0000313" key="2">
    <source>
        <dbReference type="EMBL" id="MFD1124078.1"/>
    </source>
</evidence>
<organism evidence="2 3">
    <name type="scientific">Lentilactobacillus raoultii</name>
    <dbReference type="NCBI Taxonomy" id="1987503"/>
    <lineage>
        <taxon>Bacteria</taxon>
        <taxon>Bacillati</taxon>
        <taxon>Bacillota</taxon>
        <taxon>Bacilli</taxon>
        <taxon>Lactobacillales</taxon>
        <taxon>Lactobacillaceae</taxon>
        <taxon>Lentilactobacillus</taxon>
    </lineage>
</organism>
<evidence type="ECO:0000259" key="1">
    <source>
        <dbReference type="Pfam" id="PF00082"/>
    </source>
</evidence>
<feature type="domain" description="Peptidase S8/S53" evidence="1">
    <location>
        <begin position="270"/>
        <end position="532"/>
    </location>
</feature>
<dbReference type="CDD" id="cd04847">
    <property type="entry name" value="Peptidases_S8_Subtilisin_like_2"/>
    <property type="match status" value="1"/>
</dbReference>
<sequence length="740" mass="82940">MNDVLTLKGRFEQKRGSGGGGAPKLPKNAKVSSQKLQSLIDDLLAMQNFWKNKSLLPKMLISAYYRKVAAKSNRMKGFFSDHSQSPNKEVVGAKFSNDHKHIITYFVSDPVVDQTILNAQKTILILNDYFSGHLTAKIFNEKSSFKAVNFKKYSISKSIFQRYVADAFYVEKFDVEQATMPEQQSAIVTLYDTGESIKTLLSRIGIKVYNERVLDDGTALLDKDSIAVLMQKAPYLVAMATEDISKLAPSHSVGADYSAQISIPSPSDQPTIGVIDTLFDKRVYFHDWVTYTQMIDPNITPDSTDYNHGTEVASIIVDGPTINPSLDDGCGRFKVKHFGVATGRQFSSFSIIRAIKEAVVSSPEIHVWNLSLGSNLEVNKNFISAEAAVLDQIQYENDVIFVIAGTNRNSDDPLRRIGAPADSINSLVVNSVDSEKQPASYSRQGIVLSFFTKPDLSYYGGDQRTPMRTVNAMGEHFVLGTSFSAPWLARKLSYMIDVLGLSREVAKALLIDAAIGWKKQPDHRLLALRGNGVVPVRIEDILHSDDDEIKFVIEGTSELYDTYTYNIPVPIVSGMQPFKAKATLCYFPKCSRNQGVDYTNTELDLYFGRIKDNGEIFSINENNQSDGTPSFLNEEDARKLFRKWDNVKHISETLKDNARPKKVYQNSMWALSLKTKERLNSRDGNHTKFGVVITLKEINGVNRIDDFIQLAGLRGWLVNRINVQTRLEIYNQAEQDVKLD</sequence>
<dbReference type="InterPro" id="IPR034074">
    <property type="entry name" value="Y4bN_pept_dom"/>
</dbReference>
<dbReference type="InterPro" id="IPR000209">
    <property type="entry name" value="Peptidase_S8/S53_dom"/>
</dbReference>
<reference evidence="3" key="1">
    <citation type="journal article" date="2019" name="Int. J. Syst. Evol. Microbiol.">
        <title>The Global Catalogue of Microorganisms (GCM) 10K type strain sequencing project: providing services to taxonomists for standard genome sequencing and annotation.</title>
        <authorList>
            <consortium name="The Broad Institute Genomics Platform"/>
            <consortium name="The Broad Institute Genome Sequencing Center for Infectious Disease"/>
            <person name="Wu L."/>
            <person name="Ma J."/>
        </authorList>
    </citation>
    <scope>NUCLEOTIDE SEQUENCE [LARGE SCALE GENOMIC DNA]</scope>
    <source>
        <strain evidence="3">CCUG 71848</strain>
    </source>
</reference>